<evidence type="ECO:0000313" key="2">
    <source>
        <dbReference type="EMBL" id="NMH98253.1"/>
    </source>
</evidence>
<comment type="caution">
    <text evidence="2">The sequence shown here is derived from an EMBL/GenBank/DDBJ whole genome shotgun (WGS) entry which is preliminary data.</text>
</comment>
<dbReference type="Gene3D" id="3.10.450.50">
    <property type="match status" value="1"/>
</dbReference>
<dbReference type="SUPFAM" id="SSF54427">
    <property type="entry name" value="NTF2-like"/>
    <property type="match status" value="1"/>
</dbReference>
<dbReference type="InterPro" id="IPR032710">
    <property type="entry name" value="NTF2-like_dom_sf"/>
</dbReference>
<gene>
    <name evidence="2" type="ORF">HF526_13160</name>
</gene>
<dbReference type="Proteomes" id="UP000820669">
    <property type="component" value="Unassembled WGS sequence"/>
</dbReference>
<sequence length="191" mass="20948">MTFVEGAGPDRSGSGDHAVSPEEYQAVVQVLHRYCRGVDRMDAGLTRSCFTPDAELVYGGVYRGEPAGFVDWLWPVHAAMIAHSHDVTNVIVDRRPDGSLGSEAYVVVTLRIDDGGEVVDLVSHGRYLDEWTLGRDPRITRRRYVSTLSAARPVTPRDLSRHFRVGPGAPVLRAARDAADPSYDLFAGEAQ</sequence>
<accession>A0ABX1SCM5</accession>
<dbReference type="RefSeq" id="WP_169381693.1">
    <property type="nucleotide sequence ID" value="NZ_JAAXLA010000020.1"/>
</dbReference>
<name>A0ABX1SCM5_9PSEU</name>
<dbReference type="Pfam" id="PF13577">
    <property type="entry name" value="SnoaL_4"/>
    <property type="match status" value="1"/>
</dbReference>
<protein>
    <submittedName>
        <fullName evidence="2">Nuclear transport factor 2 family protein</fullName>
    </submittedName>
</protein>
<evidence type="ECO:0000259" key="1">
    <source>
        <dbReference type="Pfam" id="PF13577"/>
    </source>
</evidence>
<organism evidence="2 3">
    <name type="scientific">Pseudonocardia acidicola</name>
    <dbReference type="NCBI Taxonomy" id="2724939"/>
    <lineage>
        <taxon>Bacteria</taxon>
        <taxon>Bacillati</taxon>
        <taxon>Actinomycetota</taxon>
        <taxon>Actinomycetes</taxon>
        <taxon>Pseudonocardiales</taxon>
        <taxon>Pseudonocardiaceae</taxon>
        <taxon>Pseudonocardia</taxon>
    </lineage>
</organism>
<keyword evidence="3" id="KW-1185">Reference proteome</keyword>
<feature type="domain" description="SnoaL-like" evidence="1">
    <location>
        <begin position="22"/>
        <end position="136"/>
    </location>
</feature>
<evidence type="ECO:0000313" key="3">
    <source>
        <dbReference type="Proteomes" id="UP000820669"/>
    </source>
</evidence>
<dbReference type="InterPro" id="IPR037401">
    <property type="entry name" value="SnoaL-like"/>
</dbReference>
<proteinExistence type="predicted"/>
<reference evidence="2 3" key="1">
    <citation type="submission" date="2020-04" db="EMBL/GenBank/DDBJ databases">
        <authorList>
            <person name="Klaysubun C."/>
            <person name="Duangmal K."/>
            <person name="Lipun K."/>
        </authorList>
    </citation>
    <scope>NUCLEOTIDE SEQUENCE [LARGE SCALE GENOMIC DNA]</scope>
    <source>
        <strain evidence="2 3">K10HN5</strain>
    </source>
</reference>
<dbReference type="EMBL" id="JAAXLA010000020">
    <property type="protein sequence ID" value="NMH98253.1"/>
    <property type="molecule type" value="Genomic_DNA"/>
</dbReference>